<sequence length="320" mass="36021">MRKVESWRESLQTAMFVVMLRRQHVQGRQLEALGIDSSQIQSITNEGSINRLPVPPIQPTSLASRSEAIGTEPSNLLSSQLPVSAFADAHQSSSQGLSGAAVSENQQLSSKLDKILELVGWTATTSAATSSRVTLNDHSERKISHVIRWELQRLLHPVTEAITESQDRRERFNLQLQSIVDHLSAGLVQYPGFLEASDSRLTPKYSGPAGLKPVDRCIHLEATPNDYSTTDPQHLPLSDANNSDIVASHWPASRIETESIWMYHRKWSWLGKILVKVETCIRYVGKRHTRHKVVSIDFWPSCPLLPLSFRYDVPNHLRQR</sequence>
<accession>A0A6A6HPN3</accession>
<dbReference type="EMBL" id="ML991771">
    <property type="protein sequence ID" value="KAF2240065.1"/>
    <property type="molecule type" value="Genomic_DNA"/>
</dbReference>
<evidence type="ECO:0000313" key="2">
    <source>
        <dbReference type="Proteomes" id="UP000800092"/>
    </source>
</evidence>
<proteinExistence type="predicted"/>
<gene>
    <name evidence="1" type="ORF">EV356DRAFT_9416</name>
</gene>
<evidence type="ECO:0000313" key="1">
    <source>
        <dbReference type="EMBL" id="KAF2240065.1"/>
    </source>
</evidence>
<keyword evidence="2" id="KW-1185">Reference proteome</keyword>
<dbReference type="Proteomes" id="UP000800092">
    <property type="component" value="Unassembled WGS sequence"/>
</dbReference>
<name>A0A6A6HPN3_VIRVR</name>
<reference evidence="1" key="1">
    <citation type="journal article" date="2020" name="Stud. Mycol.">
        <title>101 Dothideomycetes genomes: a test case for predicting lifestyles and emergence of pathogens.</title>
        <authorList>
            <person name="Haridas S."/>
            <person name="Albert R."/>
            <person name="Binder M."/>
            <person name="Bloem J."/>
            <person name="Labutti K."/>
            <person name="Salamov A."/>
            <person name="Andreopoulos B."/>
            <person name="Baker S."/>
            <person name="Barry K."/>
            <person name="Bills G."/>
            <person name="Bluhm B."/>
            <person name="Cannon C."/>
            <person name="Castanera R."/>
            <person name="Culley D."/>
            <person name="Daum C."/>
            <person name="Ezra D."/>
            <person name="Gonzalez J."/>
            <person name="Henrissat B."/>
            <person name="Kuo A."/>
            <person name="Liang C."/>
            <person name="Lipzen A."/>
            <person name="Lutzoni F."/>
            <person name="Magnuson J."/>
            <person name="Mondo S."/>
            <person name="Nolan M."/>
            <person name="Ohm R."/>
            <person name="Pangilinan J."/>
            <person name="Park H.-J."/>
            <person name="Ramirez L."/>
            <person name="Alfaro M."/>
            <person name="Sun H."/>
            <person name="Tritt A."/>
            <person name="Yoshinaga Y."/>
            <person name="Zwiers L.-H."/>
            <person name="Turgeon B."/>
            <person name="Goodwin S."/>
            <person name="Spatafora J."/>
            <person name="Crous P."/>
            <person name="Grigoriev I."/>
        </authorList>
    </citation>
    <scope>NUCLEOTIDE SEQUENCE</scope>
    <source>
        <strain evidence="1">Tuck. ex Michener</strain>
    </source>
</reference>
<dbReference type="AlphaFoldDB" id="A0A6A6HPN3"/>
<protein>
    <submittedName>
        <fullName evidence="1">Uncharacterized protein</fullName>
    </submittedName>
</protein>
<organism evidence="1 2">
    <name type="scientific">Viridothelium virens</name>
    <name type="common">Speckled blister lichen</name>
    <name type="synonym">Trypethelium virens</name>
    <dbReference type="NCBI Taxonomy" id="1048519"/>
    <lineage>
        <taxon>Eukaryota</taxon>
        <taxon>Fungi</taxon>
        <taxon>Dikarya</taxon>
        <taxon>Ascomycota</taxon>
        <taxon>Pezizomycotina</taxon>
        <taxon>Dothideomycetes</taxon>
        <taxon>Dothideomycetes incertae sedis</taxon>
        <taxon>Trypetheliales</taxon>
        <taxon>Trypetheliaceae</taxon>
        <taxon>Viridothelium</taxon>
    </lineage>
</organism>